<reference evidence="4" key="1">
    <citation type="submission" date="2018-07" db="EMBL/GenBank/DDBJ databases">
        <authorList>
            <consortium name="GenomeTrakr network: Whole genome sequencing for foodborne pathogen traceback"/>
        </authorList>
    </citation>
    <scope>NUCLEOTIDE SEQUENCE</scope>
    <source>
        <strain evidence="4">CFSAN029516</strain>
    </source>
</reference>
<keyword evidence="2" id="KW-0472">Membrane</keyword>
<keyword evidence="2" id="KW-0812">Transmembrane</keyword>
<dbReference type="Pfam" id="PF10145">
    <property type="entry name" value="PhageMin_Tail"/>
    <property type="match status" value="1"/>
</dbReference>
<protein>
    <submittedName>
        <fullName evidence="4">Phage tail tape measure protein</fullName>
    </submittedName>
</protein>
<organism evidence="4">
    <name type="scientific">Salmonella enterica subsp. enterica serovar Shamba</name>
    <dbReference type="NCBI Taxonomy" id="2565017"/>
    <lineage>
        <taxon>Bacteria</taxon>
        <taxon>Pseudomonadati</taxon>
        <taxon>Pseudomonadota</taxon>
        <taxon>Gammaproteobacteria</taxon>
        <taxon>Enterobacterales</taxon>
        <taxon>Enterobacteriaceae</taxon>
        <taxon>Salmonella</taxon>
    </lineage>
</organism>
<proteinExistence type="predicted"/>
<dbReference type="InterPro" id="IPR010090">
    <property type="entry name" value="Phage_tape_meas"/>
</dbReference>
<evidence type="ECO:0000256" key="1">
    <source>
        <dbReference type="ARBA" id="ARBA00022612"/>
    </source>
</evidence>
<dbReference type="PANTHER" id="PTHR37813">
    <property type="entry name" value="FELS-2 PROPHAGE PROTEIN"/>
    <property type="match status" value="1"/>
</dbReference>
<dbReference type="PANTHER" id="PTHR37813:SF1">
    <property type="entry name" value="FELS-2 PROPHAGE PROTEIN"/>
    <property type="match status" value="1"/>
</dbReference>
<evidence type="ECO:0000259" key="3">
    <source>
        <dbReference type="Pfam" id="PF10145"/>
    </source>
</evidence>
<feature type="transmembrane region" description="Helical" evidence="2">
    <location>
        <begin position="35"/>
        <end position="57"/>
    </location>
</feature>
<dbReference type="AlphaFoldDB" id="A0A8E6RM76"/>
<name>A0A8E6RM76_SALET</name>
<dbReference type="EMBL" id="CP074648">
    <property type="protein sequence ID" value="QVS49283.1"/>
    <property type="molecule type" value="Genomic_DNA"/>
</dbReference>
<feature type="domain" description="Phage tail tape measure protein" evidence="3">
    <location>
        <begin position="88"/>
        <end position="290"/>
    </location>
</feature>
<reference evidence="4" key="2">
    <citation type="submission" date="2021-05" db="EMBL/GenBank/DDBJ databases">
        <title>Whole genome PacBio Sequel sequence of Salmonella enterica subsp. enterica.</title>
        <authorList>
            <person name="Hoffmann M."/>
            <person name="Balkey M."/>
            <person name="Luo Y."/>
        </authorList>
    </citation>
    <scope>NUCLEOTIDE SEQUENCE</scope>
    <source>
        <strain evidence="4">CFSAN029516</strain>
    </source>
</reference>
<keyword evidence="2" id="KW-1133">Transmembrane helix</keyword>
<evidence type="ECO:0000256" key="2">
    <source>
        <dbReference type="SAM" id="Phobius"/>
    </source>
</evidence>
<gene>
    <name evidence="4" type="ORF">UM34_12470</name>
</gene>
<accession>A0A8E6RM76</accession>
<keyword evidence="1" id="KW-1188">Viral release from host cell</keyword>
<sequence length="642" mass="67688">MADSFQLKAIITAVDQLSGPLKGMQRELKGFQKEMAGLAIGAAAAGTAVLGALALPVNAAIGFESKMADIRKVVDGLDDKKAFAQMSDDILTLSTQLPMAAEGIAEIVAAGGQAGIARGDLMQFANDAVKMGVAFDTTAEESGQMMAQWRTAFKLTQEDVVVLADKINYLGNTGPANAKKISDIVTRIGPLGGVAGVASGEIAAMGATIAGMGVESEIASTGIKNFMLSLTAGNSATKAQKQAMAFLKLNPRKLAEDMQKDSRGAMLKVLDSLAKVPKAKQAAVMNALFGKESLSAIAPLLTNLDLLRTNFDRVADAQEYGGSMQKEYASRASTTENQLVLLKNSVNAISVTLGDTFLPAINEAAEAVMPYLEQLRTFVRANPELVQSAAKFGAALLAVGVSIGSLSRAVKILNSVINLSPAKVAIAALVAGAMLIIENWDDVAPVIKAVWQEVDNVAQEMGGWETVIEGVGLVMAGSFTVRTIGALQQSVLLAGRLSGLLGKIGRMGAMTLTIGVAVSLFKELKDLEQGAKDAGMDAGAFAVQKLQTKERERGYSGFIPRLKELLGMDTPIPQGRYQPYVPLTRRSGVLERAVPPSTQRSELKVTFENAPQGMRVTDIPKSGNPLMNISHDVGYSPFRTSR</sequence>
<dbReference type="NCBIfam" id="TIGR01760">
    <property type="entry name" value="tape_meas_TP901"/>
    <property type="match status" value="1"/>
</dbReference>
<evidence type="ECO:0000313" key="4">
    <source>
        <dbReference type="EMBL" id="QVS49283.1"/>
    </source>
</evidence>